<evidence type="ECO:0000259" key="4">
    <source>
        <dbReference type="PROSITE" id="PS50949"/>
    </source>
</evidence>
<reference evidence="5 6" key="1">
    <citation type="journal article" date="2010" name="Stand. Genomic Sci.">
        <title>Complete genome sequence of Spirochaeta smaragdinae type strain (SEBR 4228).</title>
        <authorList>
            <person name="Mavromatis K."/>
            <person name="Yasawong M."/>
            <person name="Chertkov O."/>
            <person name="Lapidus A."/>
            <person name="Lucas S."/>
            <person name="Nolan M."/>
            <person name="Del Rio T.G."/>
            <person name="Tice H."/>
            <person name="Cheng J.F."/>
            <person name="Pitluck S."/>
            <person name="Liolios K."/>
            <person name="Ivanova N."/>
            <person name="Tapia R."/>
            <person name="Han C."/>
            <person name="Bruce D."/>
            <person name="Goodwin L."/>
            <person name="Pati A."/>
            <person name="Chen A."/>
            <person name="Palaniappan K."/>
            <person name="Land M."/>
            <person name="Hauser L."/>
            <person name="Chang Y.J."/>
            <person name="Jeffries C.D."/>
            <person name="Detter J.C."/>
            <person name="Rohde M."/>
            <person name="Brambilla E."/>
            <person name="Spring S."/>
            <person name="Goker M."/>
            <person name="Sikorski J."/>
            <person name="Woyke T."/>
            <person name="Bristow J."/>
            <person name="Eisen J.A."/>
            <person name="Markowitz V."/>
            <person name="Hugenholtz P."/>
            <person name="Klenk H.P."/>
            <person name="Kyrpides N.C."/>
        </authorList>
    </citation>
    <scope>NUCLEOTIDE SEQUENCE [LARGE SCALE GENOMIC DNA]</scope>
    <source>
        <strain evidence="6">DSM 11293 / JCM 15392 / SEBR 4228</strain>
    </source>
</reference>
<dbReference type="SUPFAM" id="SSF46785">
    <property type="entry name" value="Winged helix' DNA-binding domain"/>
    <property type="match status" value="1"/>
</dbReference>
<dbReference type="GO" id="GO:0003700">
    <property type="term" value="F:DNA-binding transcription factor activity"/>
    <property type="evidence" value="ECO:0007669"/>
    <property type="project" value="InterPro"/>
</dbReference>
<evidence type="ECO:0000313" key="5">
    <source>
        <dbReference type="EMBL" id="ADK82979.1"/>
    </source>
</evidence>
<dbReference type="PANTHER" id="PTHR38445">
    <property type="entry name" value="HTH-TYPE TRANSCRIPTIONAL REPRESSOR YTRA"/>
    <property type="match status" value="1"/>
</dbReference>
<dbReference type="PROSITE" id="PS50949">
    <property type="entry name" value="HTH_GNTR"/>
    <property type="match status" value="1"/>
</dbReference>
<proteinExistence type="predicted"/>
<dbReference type="HOGENOM" id="CLU_017584_10_0_12"/>
<dbReference type="KEGG" id="ssm:Spirs_3894"/>
<feature type="domain" description="HTH gntR-type" evidence="4">
    <location>
        <begin position="20"/>
        <end position="88"/>
    </location>
</feature>
<dbReference type="InterPro" id="IPR000524">
    <property type="entry name" value="Tscrpt_reg_HTH_GntR"/>
</dbReference>
<keyword evidence="6" id="KW-1185">Reference proteome</keyword>
<evidence type="ECO:0000256" key="1">
    <source>
        <dbReference type="ARBA" id="ARBA00023015"/>
    </source>
</evidence>
<dbReference type="PANTHER" id="PTHR38445:SF9">
    <property type="entry name" value="HTH-TYPE TRANSCRIPTIONAL REPRESSOR YTRA"/>
    <property type="match status" value="1"/>
</dbReference>
<dbReference type="InterPro" id="IPR036390">
    <property type="entry name" value="WH_DNA-bd_sf"/>
</dbReference>
<dbReference type="STRING" id="573413.Spirs_3894"/>
<evidence type="ECO:0000313" key="6">
    <source>
        <dbReference type="Proteomes" id="UP000002318"/>
    </source>
</evidence>
<keyword evidence="3" id="KW-0804">Transcription</keyword>
<name>E1R910_SEDSS</name>
<gene>
    <name evidence="5" type="ordered locus">Spirs_3894</name>
</gene>
<dbReference type="Pfam" id="PF00392">
    <property type="entry name" value="GntR"/>
    <property type="match status" value="1"/>
</dbReference>
<dbReference type="EMBL" id="CP002116">
    <property type="protein sequence ID" value="ADK82979.1"/>
    <property type="molecule type" value="Genomic_DNA"/>
</dbReference>
<organism evidence="5 6">
    <name type="scientific">Sediminispirochaeta smaragdinae (strain DSM 11293 / JCM 15392 / SEBR 4228)</name>
    <name type="common">Spirochaeta smaragdinae</name>
    <dbReference type="NCBI Taxonomy" id="573413"/>
    <lineage>
        <taxon>Bacteria</taxon>
        <taxon>Pseudomonadati</taxon>
        <taxon>Spirochaetota</taxon>
        <taxon>Spirochaetia</taxon>
        <taxon>Spirochaetales</taxon>
        <taxon>Spirochaetaceae</taxon>
        <taxon>Sediminispirochaeta</taxon>
    </lineage>
</organism>
<dbReference type="eggNOG" id="COG1725">
    <property type="taxonomic scope" value="Bacteria"/>
</dbReference>
<evidence type="ECO:0000256" key="3">
    <source>
        <dbReference type="ARBA" id="ARBA00023163"/>
    </source>
</evidence>
<dbReference type="GO" id="GO:0003677">
    <property type="term" value="F:DNA binding"/>
    <property type="evidence" value="ECO:0007669"/>
    <property type="project" value="UniProtKB-KW"/>
</dbReference>
<keyword evidence="2" id="KW-0238">DNA-binding</keyword>
<evidence type="ECO:0000256" key="2">
    <source>
        <dbReference type="ARBA" id="ARBA00023125"/>
    </source>
</evidence>
<dbReference type="InterPro" id="IPR036388">
    <property type="entry name" value="WH-like_DNA-bd_sf"/>
</dbReference>
<dbReference type="SMART" id="SM00345">
    <property type="entry name" value="HTH_GNTR"/>
    <property type="match status" value="1"/>
</dbReference>
<dbReference type="AlphaFoldDB" id="E1R910"/>
<dbReference type="CDD" id="cd07377">
    <property type="entry name" value="WHTH_GntR"/>
    <property type="match status" value="1"/>
</dbReference>
<sequence>MNSTMKARGVVISLDPARGVPFYRQIIQQIEHAILGQRLLPGDRLPTIRALAIDLKINPNTIARAYGELEIRGIVTTQVGNGTFVSDQPPSEVDDERNLRISETLARFLRDMRDLGVERSEVIDLVKNFKEEA</sequence>
<dbReference type="Gene3D" id="1.10.10.10">
    <property type="entry name" value="Winged helix-like DNA-binding domain superfamily/Winged helix DNA-binding domain"/>
    <property type="match status" value="1"/>
</dbReference>
<keyword evidence="1" id="KW-0805">Transcription regulation</keyword>
<dbReference type="Proteomes" id="UP000002318">
    <property type="component" value="Chromosome"/>
</dbReference>
<protein>
    <submittedName>
        <fullName evidence="5">Transcriptional regulator, GntR family</fullName>
    </submittedName>
</protein>
<accession>E1R910</accession>